<feature type="transmembrane region" description="Helical" evidence="8">
    <location>
        <begin position="500"/>
        <end position="520"/>
    </location>
</feature>
<evidence type="ECO:0000256" key="9">
    <source>
        <dbReference type="SAM" id="SignalP"/>
    </source>
</evidence>
<feature type="domain" description="Citrate transporter-like" evidence="10">
    <location>
        <begin position="345"/>
        <end position="519"/>
    </location>
</feature>
<feature type="transmembrane region" description="Helical" evidence="8">
    <location>
        <begin position="101"/>
        <end position="122"/>
    </location>
</feature>
<dbReference type="AlphaFoldDB" id="A0AB34J8G9"/>
<keyword evidence="4" id="KW-0677">Repeat</keyword>
<dbReference type="GO" id="GO:0055085">
    <property type="term" value="P:transmembrane transport"/>
    <property type="evidence" value="ECO:0007669"/>
    <property type="project" value="InterPro"/>
</dbReference>
<dbReference type="Proteomes" id="UP001515480">
    <property type="component" value="Unassembled WGS sequence"/>
</dbReference>
<evidence type="ECO:0000313" key="11">
    <source>
        <dbReference type="EMBL" id="KAL1514861.1"/>
    </source>
</evidence>
<name>A0AB34J8G9_PRYPA</name>
<protein>
    <recommendedName>
        <fullName evidence="10">Citrate transporter-like domain-containing protein</fullName>
    </recommendedName>
</protein>
<keyword evidence="12" id="KW-1185">Reference proteome</keyword>
<evidence type="ECO:0000259" key="10">
    <source>
        <dbReference type="Pfam" id="PF03600"/>
    </source>
</evidence>
<dbReference type="InterPro" id="IPR004680">
    <property type="entry name" value="Cit_transptr-like_dom"/>
</dbReference>
<feature type="transmembrane region" description="Helical" evidence="8">
    <location>
        <begin position="422"/>
        <end position="449"/>
    </location>
</feature>
<dbReference type="PANTHER" id="PTHR43652:SF2">
    <property type="entry name" value="BASIC AMINO ACID ANTIPORTER YFCC-RELATED"/>
    <property type="match status" value="1"/>
</dbReference>
<gene>
    <name evidence="11" type="ORF">AB1Y20_003945</name>
</gene>
<evidence type="ECO:0000256" key="1">
    <source>
        <dbReference type="ARBA" id="ARBA00004141"/>
    </source>
</evidence>
<evidence type="ECO:0000256" key="8">
    <source>
        <dbReference type="SAM" id="Phobius"/>
    </source>
</evidence>
<evidence type="ECO:0000256" key="4">
    <source>
        <dbReference type="ARBA" id="ARBA00022737"/>
    </source>
</evidence>
<accession>A0AB34J8G9</accession>
<evidence type="ECO:0000256" key="2">
    <source>
        <dbReference type="ARBA" id="ARBA00022448"/>
    </source>
</evidence>
<keyword evidence="6 8" id="KW-0472">Membrane</keyword>
<evidence type="ECO:0000256" key="6">
    <source>
        <dbReference type="ARBA" id="ARBA00023136"/>
    </source>
</evidence>
<evidence type="ECO:0000256" key="3">
    <source>
        <dbReference type="ARBA" id="ARBA00022692"/>
    </source>
</evidence>
<dbReference type="Pfam" id="PF03600">
    <property type="entry name" value="CitMHS"/>
    <property type="match status" value="2"/>
</dbReference>
<feature type="domain" description="Citrate transporter-like" evidence="10">
    <location>
        <begin position="133"/>
        <end position="340"/>
    </location>
</feature>
<feature type="region of interest" description="Disordered" evidence="7">
    <location>
        <begin position="19"/>
        <end position="49"/>
    </location>
</feature>
<feature type="transmembrane region" description="Helical" evidence="8">
    <location>
        <begin position="274"/>
        <end position="295"/>
    </location>
</feature>
<feature type="transmembrane region" description="Helical" evidence="8">
    <location>
        <begin position="228"/>
        <end position="253"/>
    </location>
</feature>
<keyword evidence="5 8" id="KW-1133">Transmembrane helix</keyword>
<organism evidence="11 12">
    <name type="scientific">Prymnesium parvum</name>
    <name type="common">Toxic golden alga</name>
    <dbReference type="NCBI Taxonomy" id="97485"/>
    <lineage>
        <taxon>Eukaryota</taxon>
        <taxon>Haptista</taxon>
        <taxon>Haptophyta</taxon>
        <taxon>Prymnesiophyceae</taxon>
        <taxon>Prymnesiales</taxon>
        <taxon>Prymnesiaceae</taxon>
        <taxon>Prymnesium</taxon>
    </lineage>
</organism>
<evidence type="ECO:0000256" key="7">
    <source>
        <dbReference type="SAM" id="MobiDB-lite"/>
    </source>
</evidence>
<dbReference type="InterPro" id="IPR051679">
    <property type="entry name" value="DASS-Related_Transporters"/>
</dbReference>
<comment type="caution">
    <text evidence="11">The sequence shown here is derived from an EMBL/GenBank/DDBJ whole genome shotgun (WGS) entry which is preliminary data.</text>
</comment>
<feature type="transmembrane region" description="Helical" evidence="8">
    <location>
        <begin position="350"/>
        <end position="367"/>
    </location>
</feature>
<dbReference type="PANTHER" id="PTHR43652">
    <property type="entry name" value="BASIC AMINO ACID ANTIPORTER YFCC-RELATED"/>
    <property type="match status" value="1"/>
</dbReference>
<feature type="transmembrane region" description="Helical" evidence="8">
    <location>
        <begin position="461"/>
        <end position="480"/>
    </location>
</feature>
<sequence>MLRLPLLAALLSGSTARLLPHGATPSAPSPRHHPSLALPPSPRPSSSHKPLLLLRGGAAASASAAPPATAPTALHAWWETHRTLLLASAGSLLLLTPALRALPFAAAFTGAVLALALVQMALDGRPEQVLLEAAVALVGAGVISMKDALAGFSSDGVVSVGVMCAVAKGVQTTGGLELIARVLLGRPSSYGVALLRMLLATMGISAFMNNTPVCAMMMPILAQWTASLGLPASGMLMPLSFATMLGGTITLIGSSTNLVARTAALAHDPSFAMGVFDITAVGLINAAAGTAYMLLFAPRLLPGAGGPVLAKPPPAGGAAPARAPKGEGRLWLALGLLAATMALAAQKPKALLLAALGCLCVLLRTGCLSVREAWAAINGPVLLSIALSFALGTAIDKSQLASIAAGSIVKLVAPYGQLALLFAVYFVAICIGAVISNNAVVVLMFPVIVKICEAAQISWRPSLYALTMAASASYSTPVSYQTNLMVAGEGGYGFNDFVKFGVPLQLVCMLATVPACHFWFK</sequence>
<feature type="signal peptide" evidence="9">
    <location>
        <begin position="1"/>
        <end position="16"/>
    </location>
</feature>
<dbReference type="EMBL" id="JBGBPQ010000012">
    <property type="protein sequence ID" value="KAL1514861.1"/>
    <property type="molecule type" value="Genomic_DNA"/>
</dbReference>
<dbReference type="PROSITE" id="PS01271">
    <property type="entry name" value="NA_SULFATE"/>
    <property type="match status" value="1"/>
</dbReference>
<evidence type="ECO:0000313" key="12">
    <source>
        <dbReference type="Proteomes" id="UP001515480"/>
    </source>
</evidence>
<proteinExistence type="predicted"/>
<comment type="subcellular location">
    <subcellularLocation>
        <location evidence="1">Membrane</location>
        <topology evidence="1">Multi-pass membrane protein</topology>
    </subcellularLocation>
</comment>
<evidence type="ECO:0000256" key="5">
    <source>
        <dbReference type="ARBA" id="ARBA00022989"/>
    </source>
</evidence>
<keyword evidence="3 8" id="KW-0812">Transmembrane</keyword>
<keyword evidence="2" id="KW-0813">Transport</keyword>
<feature type="transmembrane region" description="Helical" evidence="8">
    <location>
        <begin position="373"/>
        <end position="393"/>
    </location>
</feature>
<dbReference type="GO" id="GO:0005886">
    <property type="term" value="C:plasma membrane"/>
    <property type="evidence" value="ECO:0007669"/>
    <property type="project" value="TreeGrafter"/>
</dbReference>
<dbReference type="InterPro" id="IPR031312">
    <property type="entry name" value="Na/sul_symport_CS"/>
</dbReference>
<feature type="chain" id="PRO_5044298761" description="Citrate transporter-like domain-containing protein" evidence="9">
    <location>
        <begin position="17"/>
        <end position="521"/>
    </location>
</feature>
<keyword evidence="9" id="KW-0732">Signal</keyword>
<reference evidence="11 12" key="1">
    <citation type="journal article" date="2024" name="Science">
        <title>Giant polyketide synthase enzymes in the biosynthesis of giant marine polyether toxins.</title>
        <authorList>
            <person name="Fallon T.R."/>
            <person name="Shende V.V."/>
            <person name="Wierzbicki I.H."/>
            <person name="Pendleton A.L."/>
            <person name="Watervoot N.F."/>
            <person name="Auber R.P."/>
            <person name="Gonzalez D.J."/>
            <person name="Wisecaver J.H."/>
            <person name="Moore B.S."/>
        </authorList>
    </citation>
    <scope>NUCLEOTIDE SEQUENCE [LARGE SCALE GENOMIC DNA]</scope>
    <source>
        <strain evidence="11 12">12B1</strain>
    </source>
</reference>